<protein>
    <submittedName>
        <fullName evidence="2">Uncharacterized protein</fullName>
    </submittedName>
</protein>
<dbReference type="EMBL" id="JARKIF010000019">
    <property type="protein sequence ID" value="KAJ7618636.1"/>
    <property type="molecule type" value="Genomic_DNA"/>
</dbReference>
<name>A0AAD7FGB4_9AGAR</name>
<reference evidence="2" key="1">
    <citation type="submission" date="2023-03" db="EMBL/GenBank/DDBJ databases">
        <title>Massive genome expansion in bonnet fungi (Mycena s.s.) driven by repeated elements and novel gene families across ecological guilds.</title>
        <authorList>
            <consortium name="Lawrence Berkeley National Laboratory"/>
            <person name="Harder C.B."/>
            <person name="Miyauchi S."/>
            <person name="Viragh M."/>
            <person name="Kuo A."/>
            <person name="Thoen E."/>
            <person name="Andreopoulos B."/>
            <person name="Lu D."/>
            <person name="Skrede I."/>
            <person name="Drula E."/>
            <person name="Henrissat B."/>
            <person name="Morin E."/>
            <person name="Kohler A."/>
            <person name="Barry K."/>
            <person name="LaButti K."/>
            <person name="Morin E."/>
            <person name="Salamov A."/>
            <person name="Lipzen A."/>
            <person name="Mereny Z."/>
            <person name="Hegedus B."/>
            <person name="Baldrian P."/>
            <person name="Stursova M."/>
            <person name="Weitz H."/>
            <person name="Taylor A."/>
            <person name="Grigoriev I.V."/>
            <person name="Nagy L.G."/>
            <person name="Martin F."/>
            <person name="Kauserud H."/>
        </authorList>
    </citation>
    <scope>NUCLEOTIDE SEQUENCE</scope>
    <source>
        <strain evidence="2">9284</strain>
    </source>
</reference>
<sequence>MSDSHLYTRLLLSKGHGYPLFHPQPFDDLPTTSREVGTQVGDVGIITPDGAFDVIFNICRPADDPANRFGVPTGFEQIELVPEDMASRPRYHRPGSDISNTKISKRRVDVDAGVDGNVFLPVTAGAVIEITASSQEAAVLFLPDGASRTDVRPLQQLRDYALEHARRWYEFVNGPLQRMVDSNDLYLVTGVDKCTSWSVAAIENHSQDGQISLRLKAAPVGGGRASYAWEWETSSSFADSGPRRGPGEDEFASNQTVFLRGFKVAIRPPSKPFQKKTTAASIVESDPSELLSRSGFIPFSRSPTASSSIFSRRSAPAGGESLSGGNDRASDGSVEYFPPRPRTYHPASAINARLLDLFPEHDVAVTHDDEWGSILNEVSSAFNDLPAILMRLKEDQKRALVTIPHSTSGQF</sequence>
<evidence type="ECO:0000313" key="2">
    <source>
        <dbReference type="EMBL" id="KAJ7618636.1"/>
    </source>
</evidence>
<feature type="region of interest" description="Disordered" evidence="1">
    <location>
        <begin position="302"/>
        <end position="332"/>
    </location>
</feature>
<comment type="caution">
    <text evidence="2">The sequence shown here is derived from an EMBL/GenBank/DDBJ whole genome shotgun (WGS) entry which is preliminary data.</text>
</comment>
<feature type="compositionally biased region" description="Polar residues" evidence="1">
    <location>
        <begin position="302"/>
        <end position="311"/>
    </location>
</feature>
<accession>A0AAD7FGB4</accession>
<gene>
    <name evidence="2" type="ORF">FB45DRAFT_1033828</name>
</gene>
<proteinExistence type="predicted"/>
<organism evidence="2 3">
    <name type="scientific">Roridomyces roridus</name>
    <dbReference type="NCBI Taxonomy" id="1738132"/>
    <lineage>
        <taxon>Eukaryota</taxon>
        <taxon>Fungi</taxon>
        <taxon>Dikarya</taxon>
        <taxon>Basidiomycota</taxon>
        <taxon>Agaricomycotina</taxon>
        <taxon>Agaricomycetes</taxon>
        <taxon>Agaricomycetidae</taxon>
        <taxon>Agaricales</taxon>
        <taxon>Marasmiineae</taxon>
        <taxon>Mycenaceae</taxon>
        <taxon>Roridomyces</taxon>
    </lineage>
</organism>
<evidence type="ECO:0000313" key="3">
    <source>
        <dbReference type="Proteomes" id="UP001221142"/>
    </source>
</evidence>
<evidence type="ECO:0000256" key="1">
    <source>
        <dbReference type="SAM" id="MobiDB-lite"/>
    </source>
</evidence>
<keyword evidence="3" id="KW-1185">Reference proteome</keyword>
<dbReference type="AlphaFoldDB" id="A0AAD7FGB4"/>
<dbReference type="Proteomes" id="UP001221142">
    <property type="component" value="Unassembled WGS sequence"/>
</dbReference>